<evidence type="ECO:0000313" key="1">
    <source>
        <dbReference type="EMBL" id="MFC7450529.1"/>
    </source>
</evidence>
<protein>
    <submittedName>
        <fullName evidence="1">Uncharacterized protein</fullName>
    </submittedName>
</protein>
<evidence type="ECO:0000313" key="2">
    <source>
        <dbReference type="Proteomes" id="UP001596484"/>
    </source>
</evidence>
<dbReference type="RefSeq" id="WP_378408552.1">
    <property type="nucleotide sequence ID" value="NZ_JBHTCS010000026.1"/>
</dbReference>
<reference evidence="2" key="1">
    <citation type="journal article" date="2019" name="Int. J. Syst. Evol. Microbiol.">
        <title>The Global Catalogue of Microorganisms (GCM) 10K type strain sequencing project: providing services to taxonomists for standard genome sequencing and annotation.</title>
        <authorList>
            <consortium name="The Broad Institute Genomics Platform"/>
            <consortium name="The Broad Institute Genome Sequencing Center for Infectious Disease"/>
            <person name="Wu L."/>
            <person name="Ma J."/>
        </authorList>
    </citation>
    <scope>NUCLEOTIDE SEQUENCE [LARGE SCALE GENOMIC DNA]</scope>
    <source>
        <strain evidence="2">ICMP 19430</strain>
    </source>
</reference>
<keyword evidence="2" id="KW-1185">Reference proteome</keyword>
<comment type="caution">
    <text evidence="1">The sequence shown here is derived from an EMBL/GenBank/DDBJ whole genome shotgun (WGS) entry which is preliminary data.</text>
</comment>
<organism evidence="1 2">
    <name type="scientific">Rhodococcus daqingensis</name>
    <dbReference type="NCBI Taxonomy" id="2479363"/>
    <lineage>
        <taxon>Bacteria</taxon>
        <taxon>Bacillati</taxon>
        <taxon>Actinomycetota</taxon>
        <taxon>Actinomycetes</taxon>
        <taxon>Mycobacteriales</taxon>
        <taxon>Nocardiaceae</taxon>
        <taxon>Rhodococcus</taxon>
    </lineage>
</organism>
<proteinExistence type="predicted"/>
<accession>A0ABW2S433</accession>
<dbReference type="EMBL" id="JBHTCS010000026">
    <property type="protein sequence ID" value="MFC7450529.1"/>
    <property type="molecule type" value="Genomic_DNA"/>
</dbReference>
<gene>
    <name evidence="1" type="ORF">ACFQS9_21765</name>
</gene>
<sequence length="97" mass="10797">MSDLVPDDQIERIVGVGRHRKAHFGRAVSSEQTVYVLHSRECRDSGRDLRECRYSVALDLGIDPDRWAGDQDVPVVLGVWNGRLIPLLRASETGGKA</sequence>
<name>A0ABW2S433_9NOCA</name>
<dbReference type="Proteomes" id="UP001596484">
    <property type="component" value="Unassembled WGS sequence"/>
</dbReference>